<reference evidence="3" key="1">
    <citation type="journal article" date="2014" name="Nat. Genet.">
        <title>A reference genome for common bean and genome-wide analysis of dual domestications.</title>
        <authorList>
            <person name="Schmutz J."/>
            <person name="McClean P.E."/>
            <person name="Mamidi S."/>
            <person name="Wu G.A."/>
            <person name="Cannon S.B."/>
            <person name="Grimwood J."/>
            <person name="Jenkins J."/>
            <person name="Shu S."/>
            <person name="Song Q."/>
            <person name="Chavarro C."/>
            <person name="Torres-Torres M."/>
            <person name="Geffroy V."/>
            <person name="Moghaddam S.M."/>
            <person name="Gao D."/>
            <person name="Abernathy B."/>
            <person name="Barry K."/>
            <person name="Blair M."/>
            <person name="Brick M.A."/>
            <person name="Chovatia M."/>
            <person name="Gepts P."/>
            <person name="Goodstein D.M."/>
            <person name="Gonzales M."/>
            <person name="Hellsten U."/>
            <person name="Hyten D.L."/>
            <person name="Jia G."/>
            <person name="Kelly J.D."/>
            <person name="Kudrna D."/>
            <person name="Lee R."/>
            <person name="Richard M.M."/>
            <person name="Miklas P.N."/>
            <person name="Osorno J.M."/>
            <person name="Rodrigues J."/>
            <person name="Thareau V."/>
            <person name="Urrea C.A."/>
            <person name="Wang M."/>
            <person name="Yu Y."/>
            <person name="Zhang M."/>
            <person name="Wing R.A."/>
            <person name="Cregan P.B."/>
            <person name="Rokhsar D.S."/>
            <person name="Jackson S.A."/>
        </authorList>
    </citation>
    <scope>NUCLEOTIDE SEQUENCE [LARGE SCALE GENOMIC DNA]</scope>
    <source>
        <strain evidence="3">cv. G19833</strain>
    </source>
</reference>
<gene>
    <name evidence="2" type="ORF">PHAVU_003G0953001g</name>
</gene>
<dbReference type="Gramene" id="ESW26153">
    <property type="protein sequence ID" value="ESW26153"/>
    <property type="gene ID" value="PHAVU_003G0953001g"/>
</dbReference>
<accession>V7C9Z0</accession>
<name>V7C9Z0_PHAVU</name>
<evidence type="ECO:0000313" key="3">
    <source>
        <dbReference type="Proteomes" id="UP000000226"/>
    </source>
</evidence>
<protein>
    <submittedName>
        <fullName evidence="2">Uncharacterized protein</fullName>
    </submittedName>
</protein>
<dbReference type="EMBL" id="CM002290">
    <property type="protein sequence ID" value="ESW26153.1"/>
    <property type="molecule type" value="Genomic_DNA"/>
</dbReference>
<feature type="compositionally biased region" description="Low complexity" evidence="1">
    <location>
        <begin position="40"/>
        <end position="65"/>
    </location>
</feature>
<evidence type="ECO:0000313" key="2">
    <source>
        <dbReference type="EMBL" id="ESW26153.1"/>
    </source>
</evidence>
<evidence type="ECO:0000256" key="1">
    <source>
        <dbReference type="SAM" id="MobiDB-lite"/>
    </source>
</evidence>
<keyword evidence="3" id="KW-1185">Reference proteome</keyword>
<sequence>MRWANDFLSVFNLGIYILFTRKNFPKLGCSAVRSSTQPAGTSTDGTTSTVGGNSTDGTTSVVGGN</sequence>
<feature type="non-terminal residue" evidence="2">
    <location>
        <position position="65"/>
    </location>
</feature>
<proteinExistence type="predicted"/>
<dbReference type="AlphaFoldDB" id="V7C9Z0"/>
<feature type="region of interest" description="Disordered" evidence="1">
    <location>
        <begin position="33"/>
        <end position="65"/>
    </location>
</feature>
<organism evidence="2 3">
    <name type="scientific">Phaseolus vulgaris</name>
    <name type="common">Kidney bean</name>
    <name type="synonym">French bean</name>
    <dbReference type="NCBI Taxonomy" id="3885"/>
    <lineage>
        <taxon>Eukaryota</taxon>
        <taxon>Viridiplantae</taxon>
        <taxon>Streptophyta</taxon>
        <taxon>Embryophyta</taxon>
        <taxon>Tracheophyta</taxon>
        <taxon>Spermatophyta</taxon>
        <taxon>Magnoliopsida</taxon>
        <taxon>eudicotyledons</taxon>
        <taxon>Gunneridae</taxon>
        <taxon>Pentapetalae</taxon>
        <taxon>rosids</taxon>
        <taxon>fabids</taxon>
        <taxon>Fabales</taxon>
        <taxon>Fabaceae</taxon>
        <taxon>Papilionoideae</taxon>
        <taxon>50 kb inversion clade</taxon>
        <taxon>NPAAA clade</taxon>
        <taxon>indigoferoid/millettioid clade</taxon>
        <taxon>Phaseoleae</taxon>
        <taxon>Phaseolus</taxon>
    </lineage>
</organism>
<dbReference type="Proteomes" id="UP000000226">
    <property type="component" value="Chromosome 3"/>
</dbReference>